<dbReference type="InterPro" id="IPR004960">
    <property type="entry name" value="LipA_acyltrans"/>
</dbReference>
<evidence type="ECO:0000256" key="5">
    <source>
        <dbReference type="ARBA" id="ARBA00022985"/>
    </source>
</evidence>
<comment type="catalytic activity">
    <reaction evidence="9">
        <text>an alpha-Kdo-(2-&gt;4)-alpha-Kdo-(2-&gt;6)-lipid IVA + a fatty acyl-[ACP] = an alpha-Kdo-(2-&gt;4)-alpha-Kdo-(2-&gt;6)-(acyl)-lipid IVA + holo-[ACP]</text>
        <dbReference type="Rhea" id="RHEA:69396"/>
        <dbReference type="Rhea" id="RHEA-COMP:9685"/>
        <dbReference type="Rhea" id="RHEA-COMP:14125"/>
        <dbReference type="ChEBI" id="CHEBI:64479"/>
        <dbReference type="ChEBI" id="CHEBI:138651"/>
        <dbReference type="ChEBI" id="CHEBI:176429"/>
        <dbReference type="ChEBI" id="CHEBI:176430"/>
        <dbReference type="EC" id="2.3.1.241"/>
    </reaction>
</comment>
<dbReference type="GO" id="GO:0008913">
    <property type="term" value="F:Kdo2-lipid IVA acyltransferase activity"/>
    <property type="evidence" value="ECO:0007669"/>
    <property type="project" value="UniProtKB-EC"/>
</dbReference>
<dbReference type="UniPathway" id="UPA00360">
    <property type="reaction ID" value="UER00485"/>
</dbReference>
<dbReference type="GO" id="GO:0009103">
    <property type="term" value="P:lipopolysaccharide biosynthetic process"/>
    <property type="evidence" value="ECO:0007669"/>
    <property type="project" value="UniProtKB-UniRule"/>
</dbReference>
<comment type="subcellular location">
    <subcellularLocation>
        <location evidence="9">Cell inner membrane</location>
        <topology evidence="9">Single-pass membrane protein</topology>
    </subcellularLocation>
</comment>
<dbReference type="GO" id="GO:0005886">
    <property type="term" value="C:plasma membrane"/>
    <property type="evidence" value="ECO:0007669"/>
    <property type="project" value="UniProtKB-SubCell"/>
</dbReference>
<dbReference type="RefSeq" id="WP_113743784.1">
    <property type="nucleotide sequence ID" value="NZ_UAPV01000001.1"/>
</dbReference>
<feature type="transmembrane region" description="Helical" evidence="9">
    <location>
        <begin position="47"/>
        <end position="67"/>
    </location>
</feature>
<feature type="short sequence motif" description="HXXXXD motif" evidence="9">
    <location>
        <begin position="167"/>
        <end position="172"/>
    </location>
</feature>
<dbReference type="GO" id="GO:0036104">
    <property type="term" value="P:Kdo2-lipid A biosynthetic process"/>
    <property type="evidence" value="ECO:0007669"/>
    <property type="project" value="UniProtKB-UniRule"/>
</dbReference>
<dbReference type="CDD" id="cd07984">
    <property type="entry name" value="LPLAT_LABLAT-like"/>
    <property type="match status" value="1"/>
</dbReference>
<evidence type="ECO:0000256" key="3">
    <source>
        <dbReference type="ARBA" id="ARBA00022679"/>
    </source>
</evidence>
<evidence type="ECO:0000256" key="9">
    <source>
        <dbReference type="HAMAP-Rule" id="MF_01942"/>
    </source>
</evidence>
<evidence type="ECO:0000256" key="1">
    <source>
        <dbReference type="ARBA" id="ARBA00022475"/>
    </source>
</evidence>
<dbReference type="PANTHER" id="PTHR30606">
    <property type="entry name" value="LIPID A BIOSYNTHESIS LAUROYL ACYLTRANSFERASE"/>
    <property type="match status" value="1"/>
</dbReference>
<name>A0A2X0V538_9GAMM</name>
<dbReference type="EMBL" id="UAPV01000001">
    <property type="protein sequence ID" value="SPT69629.1"/>
    <property type="molecule type" value="Genomic_DNA"/>
</dbReference>
<dbReference type="NCBIfam" id="TIGR02207">
    <property type="entry name" value="lipid_A_htrB"/>
    <property type="match status" value="1"/>
</dbReference>
<dbReference type="GO" id="GO:0009245">
    <property type="term" value="P:lipid A biosynthetic process"/>
    <property type="evidence" value="ECO:0007669"/>
    <property type="project" value="InterPro"/>
</dbReference>
<comment type="similarity">
    <text evidence="9">Belongs to the LpxL/LpxM/LpxP family.</text>
</comment>
<proteinExistence type="inferred from homology"/>
<dbReference type="Proteomes" id="UP000250086">
    <property type="component" value="Unassembled WGS sequence"/>
</dbReference>
<evidence type="ECO:0000256" key="4">
    <source>
        <dbReference type="ARBA" id="ARBA00022692"/>
    </source>
</evidence>
<protein>
    <recommendedName>
        <fullName evidence="9">Lipid A biosynthesis acyltransferase</fullName>
        <ecNumber evidence="9">2.3.1.241</ecNumber>
    </recommendedName>
    <alternativeName>
        <fullName evidence="9">Kdo(2)-lipid IV(A) acyltransferase</fullName>
    </alternativeName>
</protein>
<dbReference type="EC" id="2.3.1.241" evidence="9"/>
<organism evidence="10 11">
    <name type="scientific">Anaerobiospirillum thomasii</name>
    <dbReference type="NCBI Taxonomy" id="179995"/>
    <lineage>
        <taxon>Bacteria</taxon>
        <taxon>Pseudomonadati</taxon>
        <taxon>Pseudomonadota</taxon>
        <taxon>Gammaproteobacteria</taxon>
        <taxon>Aeromonadales</taxon>
        <taxon>Succinivibrionaceae</taxon>
        <taxon>Anaerobiospirillum</taxon>
    </lineage>
</organism>
<comment type="pathway">
    <text evidence="9">Glycolipid biosynthesis; KDO(2)-lipid A biosynthesis; KDO(2)-lipid A from CMP-3-deoxy-D-manno-octulosonate and lipid IV(A): step 3/4.</text>
</comment>
<evidence type="ECO:0000256" key="2">
    <source>
        <dbReference type="ARBA" id="ARBA00022519"/>
    </source>
</evidence>
<dbReference type="Pfam" id="PF03279">
    <property type="entry name" value="Lip_A_acyltrans"/>
    <property type="match status" value="1"/>
</dbReference>
<evidence type="ECO:0000256" key="6">
    <source>
        <dbReference type="ARBA" id="ARBA00022989"/>
    </source>
</evidence>
<keyword evidence="7 9" id="KW-0472">Membrane</keyword>
<keyword evidence="6 9" id="KW-1133">Transmembrane helix</keyword>
<evidence type="ECO:0000256" key="8">
    <source>
        <dbReference type="ARBA" id="ARBA00023315"/>
    </source>
</evidence>
<dbReference type="PIRSF" id="PIRSF026649">
    <property type="entry name" value="MsbB"/>
    <property type="match status" value="1"/>
</dbReference>
<dbReference type="PANTHER" id="PTHR30606:SF9">
    <property type="entry name" value="LIPID A BIOSYNTHESIS LAUROYLTRANSFERASE"/>
    <property type="match status" value="1"/>
</dbReference>
<dbReference type="InterPro" id="IPR011920">
    <property type="entry name" value="Lipid_A_LpxL_LpxP"/>
</dbReference>
<keyword evidence="3 9" id="KW-0808">Transferase</keyword>
<keyword evidence="8 9" id="KW-0012">Acyltransferase</keyword>
<evidence type="ECO:0000256" key="7">
    <source>
        <dbReference type="ARBA" id="ARBA00023136"/>
    </source>
</evidence>
<comment type="pathway">
    <text evidence="9">Bacterial outer membrane biogenesis; lipopolysaccharide biosynthesis.</text>
</comment>
<dbReference type="AlphaFoldDB" id="A0A2X0V538"/>
<gene>
    <name evidence="10" type="primary">htrB</name>
    <name evidence="9" type="synonym">lpxL</name>
    <name evidence="10" type="ORF">NCTC13093_01008</name>
</gene>
<reference evidence="10 11" key="1">
    <citation type="submission" date="2018-06" db="EMBL/GenBank/DDBJ databases">
        <authorList>
            <consortium name="Pathogen Informatics"/>
            <person name="Doyle S."/>
        </authorList>
    </citation>
    <scope>NUCLEOTIDE SEQUENCE [LARGE SCALE GENOMIC DNA]</scope>
    <source>
        <strain evidence="10 11">NCTC13093</strain>
    </source>
</reference>
<keyword evidence="2 9" id="KW-0997">Cell inner membrane</keyword>
<dbReference type="HAMAP" id="MF_01942">
    <property type="entry name" value="Lipid_A_LpxL_LpxP"/>
    <property type="match status" value="1"/>
</dbReference>
<keyword evidence="1 9" id="KW-1003">Cell membrane</keyword>
<sequence>MSDKKKIQLHTSYEKRAKSHRNTISRNGWGKGATSQAKFELRMLHPVFWGSWAAIITLYLCVTLLPYRAILGLGRTVGHLMQRFMKSRAYVLERNMDLAFPDMDKAKKDKLIHDIFENSGMALFETGIAWFWSDKRLLKLAHIDENEQKKACQLAAANTRTLVFTCHFVTLEIMARLYALLIKPGVGVYRASDHPVWEYIQVRGRLRSNLALIDRSDPRSMIKALMQGHPIWYAPDQDYGIKASVFVPFFGVDKAATVTGTHDLAKVKGVIVQPAFTIRKADGYHLYVKDALENFPGEDEVFDTARCNKILEDIISMAPEQYLWMHRRFKTAPEGEMPRYPDIS</sequence>
<accession>A0A2X0V538</accession>
<keyword evidence="11" id="KW-1185">Reference proteome</keyword>
<comment type="function">
    <text evidence="9">Catalyzes the transfer of an acyl chain from an acyl-[acyl-carrier-protein] (ACP) to a Kdo(2)-lipid IV(A) to form a Kdo(2)-(acyl)-lipid IV(A).</text>
</comment>
<evidence type="ECO:0000313" key="11">
    <source>
        <dbReference type="Proteomes" id="UP000250086"/>
    </source>
</evidence>
<evidence type="ECO:0000313" key="10">
    <source>
        <dbReference type="EMBL" id="SPT69629.1"/>
    </source>
</evidence>
<dbReference type="UniPathway" id="UPA00030"/>
<keyword evidence="5 9" id="KW-0448">Lipopolysaccharide biosynthesis</keyword>
<keyword evidence="4 9" id="KW-0812">Transmembrane</keyword>